<evidence type="ECO:0000313" key="8">
    <source>
        <dbReference type="Proteomes" id="UP001465755"/>
    </source>
</evidence>
<accession>A0AAW1NVY5</accession>
<evidence type="ECO:0000256" key="4">
    <source>
        <dbReference type="ARBA" id="ARBA00023136"/>
    </source>
</evidence>
<feature type="transmembrane region" description="Helical" evidence="6">
    <location>
        <begin position="143"/>
        <end position="162"/>
    </location>
</feature>
<dbReference type="InterPro" id="IPR007203">
    <property type="entry name" value="ORMDL"/>
</dbReference>
<feature type="transmembrane region" description="Helical" evidence="6">
    <location>
        <begin position="46"/>
        <end position="64"/>
    </location>
</feature>
<comment type="caution">
    <text evidence="7">The sequence shown here is derived from an EMBL/GenBank/DDBJ whole genome shotgun (WGS) entry which is preliminary data.</text>
</comment>
<organism evidence="7 8">
    <name type="scientific">Symbiochloris irregularis</name>
    <dbReference type="NCBI Taxonomy" id="706552"/>
    <lineage>
        <taxon>Eukaryota</taxon>
        <taxon>Viridiplantae</taxon>
        <taxon>Chlorophyta</taxon>
        <taxon>core chlorophytes</taxon>
        <taxon>Trebouxiophyceae</taxon>
        <taxon>Trebouxiales</taxon>
        <taxon>Trebouxiaceae</taxon>
        <taxon>Symbiochloris</taxon>
    </lineage>
</organism>
<evidence type="ECO:0000256" key="6">
    <source>
        <dbReference type="SAM" id="Phobius"/>
    </source>
</evidence>
<name>A0AAW1NVY5_9CHLO</name>
<evidence type="ECO:0000256" key="2">
    <source>
        <dbReference type="ARBA" id="ARBA00022692"/>
    </source>
</evidence>
<protein>
    <submittedName>
        <fullName evidence="7">Uncharacterized protein</fullName>
    </submittedName>
</protein>
<keyword evidence="4 6" id="KW-0472">Membrane</keyword>
<evidence type="ECO:0000313" key="7">
    <source>
        <dbReference type="EMBL" id="KAK9796699.1"/>
    </source>
</evidence>
<dbReference type="Pfam" id="PF04061">
    <property type="entry name" value="ORMDL"/>
    <property type="match status" value="1"/>
</dbReference>
<feature type="transmembrane region" description="Helical" evidence="6">
    <location>
        <begin position="121"/>
        <end position="137"/>
    </location>
</feature>
<evidence type="ECO:0000256" key="3">
    <source>
        <dbReference type="ARBA" id="ARBA00022989"/>
    </source>
</evidence>
<dbReference type="AlphaFoldDB" id="A0AAW1NVY5"/>
<keyword evidence="2 6" id="KW-0812">Transmembrane</keyword>
<proteinExistence type="predicted"/>
<feature type="region of interest" description="Disordered" evidence="5">
    <location>
        <begin position="1"/>
        <end position="29"/>
    </location>
</feature>
<evidence type="ECO:0000256" key="1">
    <source>
        <dbReference type="ARBA" id="ARBA00004141"/>
    </source>
</evidence>
<comment type="subcellular location">
    <subcellularLocation>
        <location evidence="1">Membrane</location>
        <topology evidence="1">Multi-pass membrane protein</topology>
    </subcellularLocation>
</comment>
<feature type="compositionally biased region" description="Low complexity" evidence="5">
    <location>
        <begin position="1"/>
        <end position="14"/>
    </location>
</feature>
<keyword evidence="8" id="KW-1185">Reference proteome</keyword>
<dbReference type="Proteomes" id="UP001465755">
    <property type="component" value="Unassembled WGS sequence"/>
</dbReference>
<keyword evidence="3 6" id="KW-1133">Transmembrane helix</keyword>
<dbReference type="PANTHER" id="PTHR12665">
    <property type="entry name" value="ORMDL PROTEINS"/>
    <property type="match status" value="1"/>
</dbReference>
<dbReference type="EMBL" id="JALJOQ010000113">
    <property type="protein sequence ID" value="KAK9796699.1"/>
    <property type="molecule type" value="Genomic_DNA"/>
</dbReference>
<dbReference type="GO" id="GO:0005789">
    <property type="term" value="C:endoplasmic reticulum membrane"/>
    <property type="evidence" value="ECO:0007669"/>
    <property type="project" value="InterPro"/>
</dbReference>
<evidence type="ECO:0000256" key="5">
    <source>
        <dbReference type="SAM" id="MobiDB-lite"/>
    </source>
</evidence>
<reference evidence="7 8" key="1">
    <citation type="journal article" date="2024" name="Nat. Commun.">
        <title>Phylogenomics reveals the evolutionary origins of lichenization in chlorophyte algae.</title>
        <authorList>
            <person name="Puginier C."/>
            <person name="Libourel C."/>
            <person name="Otte J."/>
            <person name="Skaloud P."/>
            <person name="Haon M."/>
            <person name="Grisel S."/>
            <person name="Petersen M."/>
            <person name="Berrin J.G."/>
            <person name="Delaux P.M."/>
            <person name="Dal Grande F."/>
            <person name="Keller J."/>
        </authorList>
    </citation>
    <scope>NUCLEOTIDE SEQUENCE [LARGE SCALE GENOMIC DNA]</scope>
    <source>
        <strain evidence="7 8">SAG 2036</strain>
    </source>
</reference>
<gene>
    <name evidence="7" type="ORF">WJX73_004085</name>
</gene>
<sequence length="173" mass="19326">MSSGTSPSTGPASPYNKNKLGGTKSTKSFSETTNKNVEWISYPGAWAFYIGLIFLGWLVLSLFTRPGMAWTYLHLAHGVVTYIMLHHIKGSPVGQDQGKYDLQTFWEQLDGGVQHTANRKFFTAVPFALFLLATWGSDYRKQPLGLNLAVLILLTLAKLPAFHKVRIFGINRY</sequence>